<dbReference type="CDD" id="cd13922">
    <property type="entry name" value="Azurin"/>
    <property type="match status" value="1"/>
</dbReference>
<feature type="domain" description="Blue (type 1) copper" evidence="6">
    <location>
        <begin position="44"/>
        <end position="162"/>
    </location>
</feature>
<dbReference type="Gene3D" id="2.60.40.420">
    <property type="entry name" value="Cupredoxins - blue copper proteins"/>
    <property type="match status" value="1"/>
</dbReference>
<dbReference type="SUPFAM" id="SSF49503">
    <property type="entry name" value="Cupredoxins"/>
    <property type="match status" value="1"/>
</dbReference>
<organism evidence="7 8">
    <name type="scientific">Pelagicoccus enzymogenes</name>
    <dbReference type="NCBI Taxonomy" id="2773457"/>
    <lineage>
        <taxon>Bacteria</taxon>
        <taxon>Pseudomonadati</taxon>
        <taxon>Verrucomicrobiota</taxon>
        <taxon>Opitutia</taxon>
        <taxon>Puniceicoccales</taxon>
        <taxon>Pelagicoccaceae</taxon>
        <taxon>Pelagicoccus</taxon>
    </lineage>
</organism>
<feature type="chain" id="PRO_5037045902" evidence="5">
    <location>
        <begin position="25"/>
        <end position="162"/>
    </location>
</feature>
<dbReference type="PANTHER" id="PTHR38439">
    <property type="entry name" value="AURACYANIN-B"/>
    <property type="match status" value="1"/>
</dbReference>
<evidence type="ECO:0000313" key="8">
    <source>
        <dbReference type="Proteomes" id="UP000622317"/>
    </source>
</evidence>
<evidence type="ECO:0000313" key="7">
    <source>
        <dbReference type="EMBL" id="MBD5779760.1"/>
    </source>
</evidence>
<dbReference type="InterPro" id="IPR014068">
    <property type="entry name" value="Azurin"/>
</dbReference>
<evidence type="ECO:0000256" key="3">
    <source>
        <dbReference type="ARBA" id="ARBA00022982"/>
    </source>
</evidence>
<sequence>MKRITITSLVASFALFLGACGNDASNQDAAPPPSDDGVRTIAITANDSMQFSVTSIEAAPGEEIRIQLSNIGRMPKQSMAHNWVLLQPMDNAAINAFGMKSSSHAPEYIPAEASEVIAHTKMLGAGESDSLTFKVPSAPGSYPFICSFPGHYAIMKGTLTVK</sequence>
<keyword evidence="8" id="KW-1185">Reference proteome</keyword>
<dbReference type="Proteomes" id="UP000622317">
    <property type="component" value="Unassembled WGS sequence"/>
</dbReference>
<keyword evidence="3" id="KW-0249">Electron transport</keyword>
<accession>A0A927IHS4</accession>
<dbReference type="PANTHER" id="PTHR38439:SF2">
    <property type="entry name" value="OUTER MEMBRANE PROTEIN H.8"/>
    <property type="match status" value="1"/>
</dbReference>
<keyword evidence="4" id="KW-0186">Copper</keyword>
<name>A0A927IHS4_9BACT</name>
<dbReference type="EMBL" id="JACYFG010000013">
    <property type="protein sequence ID" value="MBD5779760.1"/>
    <property type="molecule type" value="Genomic_DNA"/>
</dbReference>
<gene>
    <name evidence="7" type="primary">azu</name>
    <name evidence="7" type="ORF">IEN85_09675</name>
</gene>
<dbReference type="AlphaFoldDB" id="A0A927IHS4"/>
<dbReference type="GO" id="GO:0009055">
    <property type="term" value="F:electron transfer activity"/>
    <property type="evidence" value="ECO:0007669"/>
    <property type="project" value="InterPro"/>
</dbReference>
<dbReference type="RefSeq" id="WP_191616886.1">
    <property type="nucleotide sequence ID" value="NZ_JACYFG010000013.1"/>
</dbReference>
<protein>
    <submittedName>
        <fullName evidence="7">Azurin</fullName>
    </submittedName>
</protein>
<evidence type="ECO:0000259" key="6">
    <source>
        <dbReference type="Pfam" id="PF00127"/>
    </source>
</evidence>
<dbReference type="InterPro" id="IPR008972">
    <property type="entry name" value="Cupredoxin"/>
</dbReference>
<keyword evidence="5" id="KW-0732">Signal</keyword>
<dbReference type="GO" id="GO:0005507">
    <property type="term" value="F:copper ion binding"/>
    <property type="evidence" value="ECO:0007669"/>
    <property type="project" value="InterPro"/>
</dbReference>
<dbReference type="InterPro" id="IPR050845">
    <property type="entry name" value="Cu-binding_ET"/>
</dbReference>
<keyword evidence="1" id="KW-0813">Transport</keyword>
<dbReference type="InterPro" id="IPR000923">
    <property type="entry name" value="BlueCu_1"/>
</dbReference>
<dbReference type="PROSITE" id="PS00196">
    <property type="entry name" value="COPPER_BLUE"/>
    <property type="match status" value="1"/>
</dbReference>
<dbReference type="PROSITE" id="PS51257">
    <property type="entry name" value="PROKAR_LIPOPROTEIN"/>
    <property type="match status" value="1"/>
</dbReference>
<evidence type="ECO:0000256" key="1">
    <source>
        <dbReference type="ARBA" id="ARBA00022448"/>
    </source>
</evidence>
<dbReference type="Pfam" id="PF00127">
    <property type="entry name" value="Copper-bind"/>
    <property type="match status" value="1"/>
</dbReference>
<proteinExistence type="predicted"/>
<evidence type="ECO:0000256" key="4">
    <source>
        <dbReference type="ARBA" id="ARBA00023008"/>
    </source>
</evidence>
<comment type="caution">
    <text evidence="7">The sequence shown here is derived from an EMBL/GenBank/DDBJ whole genome shotgun (WGS) entry which is preliminary data.</text>
</comment>
<evidence type="ECO:0000256" key="2">
    <source>
        <dbReference type="ARBA" id="ARBA00022723"/>
    </source>
</evidence>
<feature type="signal peptide" evidence="5">
    <location>
        <begin position="1"/>
        <end position="24"/>
    </location>
</feature>
<keyword evidence="2" id="KW-0479">Metal-binding</keyword>
<reference evidence="7" key="1">
    <citation type="submission" date="2020-09" db="EMBL/GenBank/DDBJ databases">
        <title>Pelagicoccus enzymogenes sp. nov. with an EPS production, isolated from marine sediment.</title>
        <authorList>
            <person name="Feng X."/>
        </authorList>
    </citation>
    <scope>NUCLEOTIDE SEQUENCE</scope>
    <source>
        <strain evidence="7">NFK12</strain>
    </source>
</reference>
<evidence type="ECO:0000256" key="5">
    <source>
        <dbReference type="SAM" id="SignalP"/>
    </source>
</evidence>
<dbReference type="NCBIfam" id="TIGR02695">
    <property type="entry name" value="azurin"/>
    <property type="match status" value="1"/>
</dbReference>
<dbReference type="InterPro" id="IPR028871">
    <property type="entry name" value="BlueCu_1_BS"/>
</dbReference>